<dbReference type="Pfam" id="PF01494">
    <property type="entry name" value="FAD_binding_3"/>
    <property type="match status" value="1"/>
</dbReference>
<keyword evidence="2" id="KW-0285">Flavoprotein</keyword>
<evidence type="ECO:0000256" key="5">
    <source>
        <dbReference type="ARBA" id="ARBA00023033"/>
    </source>
</evidence>
<accession>A0ABS9F4L6</accession>
<keyword evidence="4" id="KW-0560">Oxidoreductase</keyword>
<evidence type="ECO:0000259" key="6">
    <source>
        <dbReference type="Pfam" id="PF01494"/>
    </source>
</evidence>
<proteinExistence type="predicted"/>
<protein>
    <submittedName>
        <fullName evidence="7">NAD(P)-binding protein</fullName>
    </submittedName>
</protein>
<feature type="domain" description="FAD-binding" evidence="6">
    <location>
        <begin position="5"/>
        <end position="346"/>
    </location>
</feature>
<keyword evidence="3" id="KW-0274">FAD</keyword>
<comment type="caution">
    <text evidence="7">The sequence shown here is derived from an EMBL/GenBank/DDBJ whole genome shotgun (WGS) entry which is preliminary data.</text>
</comment>
<name>A0ABS9F4L6_9PSED</name>
<dbReference type="SUPFAM" id="SSF54373">
    <property type="entry name" value="FAD-linked reductases, C-terminal domain"/>
    <property type="match status" value="1"/>
</dbReference>
<evidence type="ECO:0000313" key="7">
    <source>
        <dbReference type="EMBL" id="MCF5107322.1"/>
    </source>
</evidence>
<evidence type="ECO:0000256" key="1">
    <source>
        <dbReference type="ARBA" id="ARBA00001974"/>
    </source>
</evidence>
<evidence type="ECO:0000256" key="3">
    <source>
        <dbReference type="ARBA" id="ARBA00022827"/>
    </source>
</evidence>
<dbReference type="PRINTS" id="PR00420">
    <property type="entry name" value="RNGMNOXGNASE"/>
</dbReference>
<dbReference type="EMBL" id="WKED01000014">
    <property type="protein sequence ID" value="MCF5107322.1"/>
    <property type="molecule type" value="Genomic_DNA"/>
</dbReference>
<dbReference type="SUPFAM" id="SSF51905">
    <property type="entry name" value="FAD/NAD(P)-binding domain"/>
    <property type="match status" value="1"/>
</dbReference>
<dbReference type="Proteomes" id="UP000814003">
    <property type="component" value="Unassembled WGS sequence"/>
</dbReference>
<gene>
    <name evidence="7" type="ORF">GIW56_10750</name>
</gene>
<keyword evidence="5" id="KW-0503">Monooxygenase</keyword>
<organism evidence="7 8">
    <name type="scientific">Pseudomonas gessardii</name>
    <dbReference type="NCBI Taxonomy" id="78544"/>
    <lineage>
        <taxon>Bacteria</taxon>
        <taxon>Pseudomonadati</taxon>
        <taxon>Pseudomonadota</taxon>
        <taxon>Gammaproteobacteria</taxon>
        <taxon>Pseudomonadales</taxon>
        <taxon>Pseudomonadaceae</taxon>
        <taxon>Pseudomonas</taxon>
    </lineage>
</organism>
<dbReference type="RefSeq" id="WP_076963106.1">
    <property type="nucleotide sequence ID" value="NZ_CBCRYT010000010.1"/>
</dbReference>
<keyword evidence="8" id="KW-1185">Reference proteome</keyword>
<dbReference type="PANTHER" id="PTHR13789">
    <property type="entry name" value="MONOOXYGENASE"/>
    <property type="match status" value="1"/>
</dbReference>
<dbReference type="GeneID" id="70102721"/>
<evidence type="ECO:0000313" key="8">
    <source>
        <dbReference type="Proteomes" id="UP000814003"/>
    </source>
</evidence>
<dbReference type="InterPro" id="IPR036188">
    <property type="entry name" value="FAD/NAD-bd_sf"/>
</dbReference>
<evidence type="ECO:0000256" key="4">
    <source>
        <dbReference type="ARBA" id="ARBA00023002"/>
    </source>
</evidence>
<sequence length="380" mass="41428">MPSLNIAIAGAGIGGLTAAIALHRAGHQVTVFEQSKAFLRVGADINLTPNAVRALDGLGIGAAVRIPAARPTHRISRMWDSGEETSRLEMSDAAEQKYGAPQLTIHRADLLAALAEVFPLEQVQFAKRAERVEHTDDGICLHFKDGSQHHCDVLIGADGIHSVVRNALFGEEHPRFTGVVAYRAVVPAERVAHVPNIQAFTKWWGPNPQSQIVTFPLNQGKDIFIFATTAQDSWHEESWTSAGDADELRSHYQAFHPDARALLDACSDVLKTALYERDPLPFWSKGAITLLGDACHPMMPFMAQGAGQAIEDAVVLARYLQDLDSPSQVAAALQGYQQARLERTSQIQIGSRGNQWLKDGGNADWVYGYDAWAVPTERAA</sequence>
<dbReference type="InterPro" id="IPR050493">
    <property type="entry name" value="FAD-dep_Monooxygenase_BioMet"/>
</dbReference>
<comment type="cofactor">
    <cofactor evidence="1">
        <name>FAD</name>
        <dbReference type="ChEBI" id="CHEBI:57692"/>
    </cofactor>
</comment>
<dbReference type="Gene3D" id="3.50.50.60">
    <property type="entry name" value="FAD/NAD(P)-binding domain"/>
    <property type="match status" value="1"/>
</dbReference>
<dbReference type="InterPro" id="IPR002938">
    <property type="entry name" value="FAD-bd"/>
</dbReference>
<reference evidence="7 8" key="1">
    <citation type="submission" date="2019-11" db="EMBL/GenBank/DDBJ databases">
        <title>Epiphytic Pseudomonas syringae from cherry orchards.</title>
        <authorList>
            <person name="Hulin M.T."/>
        </authorList>
    </citation>
    <scope>NUCLEOTIDE SEQUENCE [LARGE SCALE GENOMIC DNA]</scope>
    <source>
        <strain evidence="7 8">PA-6-5B</strain>
    </source>
</reference>
<dbReference type="PANTHER" id="PTHR13789:SF318">
    <property type="entry name" value="GERANYLGERANYL DIPHOSPHATE REDUCTASE"/>
    <property type="match status" value="1"/>
</dbReference>
<evidence type="ECO:0000256" key="2">
    <source>
        <dbReference type="ARBA" id="ARBA00022630"/>
    </source>
</evidence>